<gene>
    <name evidence="1" type="ORF">HAX54_018437</name>
</gene>
<proteinExistence type="predicted"/>
<evidence type="ECO:0000313" key="2">
    <source>
        <dbReference type="Proteomes" id="UP000823775"/>
    </source>
</evidence>
<sequence length="134" mass="14922">MGEEGVWSVRRWDVYGECEKSLELDWIFMDWNLCSAGGLPFVLHIPGTLHRTGINSTVCRLVTCSAGASPMLSVCSKVSPSLTYYRSSSRIWTGGSQASFTCDGIGVPPASIRGPPVDLIYCLVKYRTFRRWHQ</sequence>
<dbReference type="EMBL" id="JACEIK010002251">
    <property type="protein sequence ID" value="MCD9560012.1"/>
    <property type="molecule type" value="Genomic_DNA"/>
</dbReference>
<protein>
    <submittedName>
        <fullName evidence="1">Uncharacterized protein</fullName>
    </submittedName>
</protein>
<accession>A0ABS8UPC7</accession>
<keyword evidence="2" id="KW-1185">Reference proteome</keyword>
<name>A0ABS8UPC7_DATST</name>
<dbReference type="Proteomes" id="UP000823775">
    <property type="component" value="Unassembled WGS sequence"/>
</dbReference>
<organism evidence="1 2">
    <name type="scientific">Datura stramonium</name>
    <name type="common">Jimsonweed</name>
    <name type="synonym">Common thornapple</name>
    <dbReference type="NCBI Taxonomy" id="4076"/>
    <lineage>
        <taxon>Eukaryota</taxon>
        <taxon>Viridiplantae</taxon>
        <taxon>Streptophyta</taxon>
        <taxon>Embryophyta</taxon>
        <taxon>Tracheophyta</taxon>
        <taxon>Spermatophyta</taxon>
        <taxon>Magnoliopsida</taxon>
        <taxon>eudicotyledons</taxon>
        <taxon>Gunneridae</taxon>
        <taxon>Pentapetalae</taxon>
        <taxon>asterids</taxon>
        <taxon>lamiids</taxon>
        <taxon>Solanales</taxon>
        <taxon>Solanaceae</taxon>
        <taxon>Solanoideae</taxon>
        <taxon>Datureae</taxon>
        <taxon>Datura</taxon>
    </lineage>
</organism>
<evidence type="ECO:0000313" key="1">
    <source>
        <dbReference type="EMBL" id="MCD9560012.1"/>
    </source>
</evidence>
<reference evidence="1 2" key="1">
    <citation type="journal article" date="2021" name="BMC Genomics">
        <title>Datura genome reveals duplications of psychoactive alkaloid biosynthetic genes and high mutation rate following tissue culture.</title>
        <authorList>
            <person name="Rajewski A."/>
            <person name="Carter-House D."/>
            <person name="Stajich J."/>
            <person name="Litt A."/>
        </authorList>
    </citation>
    <scope>NUCLEOTIDE SEQUENCE [LARGE SCALE GENOMIC DNA]</scope>
    <source>
        <strain evidence="1">AR-01</strain>
    </source>
</reference>
<comment type="caution">
    <text evidence="1">The sequence shown here is derived from an EMBL/GenBank/DDBJ whole genome shotgun (WGS) entry which is preliminary data.</text>
</comment>